<dbReference type="Gene3D" id="3.20.180.20">
    <property type="entry name" value="Dynein heavy chain, N-terminal domain 2"/>
    <property type="match status" value="1"/>
</dbReference>
<dbReference type="InterPro" id="IPR035706">
    <property type="entry name" value="AAA_9"/>
</dbReference>
<evidence type="ECO:0000256" key="6">
    <source>
        <dbReference type="ARBA" id="ARBA00022741"/>
    </source>
</evidence>
<dbReference type="Proteomes" id="UP000664991">
    <property type="component" value="Unassembled WGS sequence"/>
</dbReference>
<accession>A0A835ZX86</accession>
<dbReference type="InterPro" id="IPR042219">
    <property type="entry name" value="AAA_lid_11_sf"/>
</dbReference>
<dbReference type="Gene3D" id="1.10.8.1220">
    <property type="match status" value="1"/>
</dbReference>
<dbReference type="Gene3D" id="1.10.8.720">
    <property type="entry name" value="Region D6 of dynein motor"/>
    <property type="match status" value="1"/>
</dbReference>
<dbReference type="Gene3D" id="1.20.1270.280">
    <property type="match status" value="1"/>
</dbReference>
<evidence type="ECO:0000256" key="5">
    <source>
        <dbReference type="ARBA" id="ARBA00022737"/>
    </source>
</evidence>
<dbReference type="FunFam" id="1.10.8.1220:FF:000006">
    <property type="entry name" value="Dynein axonemal heavy chain 14"/>
    <property type="match status" value="1"/>
</dbReference>
<dbReference type="Pfam" id="PF12780">
    <property type="entry name" value="AAA_8"/>
    <property type="match status" value="1"/>
</dbReference>
<evidence type="ECO:0000256" key="14">
    <source>
        <dbReference type="SAM" id="MobiDB-lite"/>
    </source>
</evidence>
<evidence type="ECO:0000313" key="24">
    <source>
        <dbReference type="Proteomes" id="UP000664991"/>
    </source>
</evidence>
<dbReference type="GO" id="GO:0030286">
    <property type="term" value="C:dynein complex"/>
    <property type="evidence" value="ECO:0007669"/>
    <property type="project" value="UniProtKB-KW"/>
</dbReference>
<dbReference type="Gene3D" id="3.40.50.300">
    <property type="entry name" value="P-loop containing nucleotide triphosphate hydrolases"/>
    <property type="match status" value="5"/>
</dbReference>
<evidence type="ECO:0000256" key="8">
    <source>
        <dbReference type="ARBA" id="ARBA00023017"/>
    </source>
</evidence>
<keyword evidence="13" id="KW-0966">Cell projection</keyword>
<evidence type="ECO:0000256" key="1">
    <source>
        <dbReference type="ARBA" id="ARBA00004430"/>
    </source>
</evidence>
<evidence type="ECO:0008006" key="25">
    <source>
        <dbReference type="Google" id="ProtNLM"/>
    </source>
</evidence>
<comment type="caution">
    <text evidence="23">The sequence shown here is derived from an EMBL/GenBank/DDBJ whole genome shotgun (WGS) entry which is preliminary data.</text>
</comment>
<dbReference type="Pfam" id="PF12775">
    <property type="entry name" value="AAA_7"/>
    <property type="match status" value="1"/>
</dbReference>
<gene>
    <name evidence="23" type="ORF">JEQ12_003594</name>
</gene>
<evidence type="ECO:0000256" key="7">
    <source>
        <dbReference type="ARBA" id="ARBA00022840"/>
    </source>
</evidence>
<feature type="domain" description="Dynein heavy chain C-terminal" evidence="22">
    <location>
        <begin position="2828"/>
        <end position="3175"/>
    </location>
</feature>
<dbReference type="Pfam" id="PF03028">
    <property type="entry name" value="Dynein_heavy"/>
    <property type="match status" value="1"/>
</dbReference>
<dbReference type="GO" id="GO:0045505">
    <property type="term" value="F:dynein intermediate chain binding"/>
    <property type="evidence" value="ECO:0007669"/>
    <property type="project" value="InterPro"/>
</dbReference>
<dbReference type="InterPro" id="IPR027417">
    <property type="entry name" value="P-loop_NTPase"/>
</dbReference>
<evidence type="ECO:0000259" key="20">
    <source>
        <dbReference type="Pfam" id="PF17852"/>
    </source>
</evidence>
<evidence type="ECO:0000259" key="17">
    <source>
        <dbReference type="Pfam" id="PF12774"/>
    </source>
</evidence>
<keyword evidence="3" id="KW-0963">Cytoplasm</keyword>
<dbReference type="GO" id="GO:0051959">
    <property type="term" value="F:dynein light intermediate chain binding"/>
    <property type="evidence" value="ECO:0007669"/>
    <property type="project" value="InterPro"/>
</dbReference>
<dbReference type="GO" id="GO:0005930">
    <property type="term" value="C:axoneme"/>
    <property type="evidence" value="ECO:0007669"/>
    <property type="project" value="UniProtKB-SubCell"/>
</dbReference>
<feature type="domain" description="Dynein heavy chain hydrolytic ATP-binding dynein motor region" evidence="17">
    <location>
        <begin position="842"/>
        <end position="944"/>
    </location>
</feature>
<evidence type="ECO:0000256" key="3">
    <source>
        <dbReference type="ARBA" id="ARBA00022490"/>
    </source>
</evidence>
<evidence type="ECO:0000256" key="11">
    <source>
        <dbReference type="ARBA" id="ARBA00023175"/>
    </source>
</evidence>
<dbReference type="Gene3D" id="3.10.490.20">
    <property type="match status" value="1"/>
</dbReference>
<name>A0A835ZX86_SHEEP</name>
<evidence type="ECO:0000259" key="16">
    <source>
        <dbReference type="Pfam" id="PF08393"/>
    </source>
</evidence>
<dbReference type="Pfam" id="PF12781">
    <property type="entry name" value="AAA_9"/>
    <property type="match status" value="1"/>
</dbReference>
<keyword evidence="7" id="KW-0067">ATP-binding</keyword>
<evidence type="ECO:0000259" key="21">
    <source>
        <dbReference type="Pfam" id="PF18198"/>
    </source>
</evidence>
<dbReference type="InterPro" id="IPR041658">
    <property type="entry name" value="AAA_lid_11"/>
</dbReference>
<dbReference type="Pfam" id="PF18199">
    <property type="entry name" value="Dynein_C"/>
    <property type="match status" value="1"/>
</dbReference>
<dbReference type="InterPro" id="IPR042228">
    <property type="entry name" value="Dynein_linker_3"/>
</dbReference>
<dbReference type="Pfam" id="PF08393">
    <property type="entry name" value="DHC_N2"/>
    <property type="match status" value="1"/>
</dbReference>
<keyword evidence="9" id="KW-0175">Coiled coil</keyword>
<dbReference type="InterPro" id="IPR024317">
    <property type="entry name" value="Dynein_heavy_chain_D4_dom"/>
</dbReference>
<evidence type="ECO:0000256" key="2">
    <source>
        <dbReference type="ARBA" id="ARBA00008887"/>
    </source>
</evidence>
<evidence type="ECO:0000256" key="12">
    <source>
        <dbReference type="ARBA" id="ARBA00023212"/>
    </source>
</evidence>
<dbReference type="InterPro" id="IPR004273">
    <property type="entry name" value="Dynein_heavy_D6_P-loop"/>
</dbReference>
<dbReference type="GO" id="GO:0008569">
    <property type="term" value="F:minus-end-directed microtubule motor activity"/>
    <property type="evidence" value="ECO:0007669"/>
    <property type="project" value="InterPro"/>
</dbReference>
<keyword evidence="12" id="KW-0206">Cytoskeleton</keyword>
<comment type="similarity">
    <text evidence="2">Belongs to the dynein heavy chain family.</text>
</comment>
<dbReference type="Gene3D" id="1.10.287.2620">
    <property type="match status" value="1"/>
</dbReference>
<evidence type="ECO:0000256" key="4">
    <source>
        <dbReference type="ARBA" id="ARBA00022701"/>
    </source>
</evidence>
<comment type="subcellular location">
    <subcellularLocation>
        <location evidence="1">Cytoplasm</location>
        <location evidence="1">Cytoskeleton</location>
        <location evidence="1">Cilium axoneme</location>
    </subcellularLocation>
</comment>
<reference evidence="23 24" key="1">
    <citation type="submission" date="2020-12" db="EMBL/GenBank/DDBJ databases">
        <title>De novo assembly of Tibetan sheep genome.</title>
        <authorList>
            <person name="Li X."/>
        </authorList>
    </citation>
    <scope>NUCLEOTIDE SEQUENCE [LARGE SCALE GENOMIC DNA]</scope>
    <source>
        <tissue evidence="23">Heart</tissue>
    </source>
</reference>
<evidence type="ECO:0000313" key="23">
    <source>
        <dbReference type="EMBL" id="KAG5202204.1"/>
    </source>
</evidence>
<keyword evidence="4" id="KW-0493">Microtubule</keyword>
<keyword evidence="11" id="KW-0505">Motor protein</keyword>
<dbReference type="Gene3D" id="1.20.920.60">
    <property type="match status" value="1"/>
</dbReference>
<evidence type="ECO:0000259" key="18">
    <source>
        <dbReference type="Pfam" id="PF12780"/>
    </source>
</evidence>
<dbReference type="GO" id="GO:0005524">
    <property type="term" value="F:ATP binding"/>
    <property type="evidence" value="ECO:0007669"/>
    <property type="project" value="UniProtKB-KW"/>
</dbReference>
<feature type="domain" description="Dynein heavy chain AAA 5 extension" evidence="20">
    <location>
        <begin position="1297"/>
        <end position="1400"/>
    </location>
</feature>
<dbReference type="InterPro" id="IPR035699">
    <property type="entry name" value="AAA_6"/>
</dbReference>
<dbReference type="Pfam" id="PF18198">
    <property type="entry name" value="AAA_lid_11"/>
    <property type="match status" value="1"/>
</dbReference>
<dbReference type="Gene3D" id="6.10.140.1060">
    <property type="match status" value="1"/>
</dbReference>
<evidence type="ECO:0000259" key="19">
    <source>
        <dbReference type="Pfam" id="PF12781"/>
    </source>
</evidence>
<keyword evidence="10" id="KW-0969">Cilium</keyword>
<dbReference type="FunFam" id="1.10.8.720:FF:000001">
    <property type="entry name" value="dynein heavy chain 7, axonemal"/>
    <property type="match status" value="1"/>
</dbReference>
<evidence type="ECO:0000259" key="15">
    <source>
        <dbReference type="Pfam" id="PF03028"/>
    </source>
</evidence>
<dbReference type="SUPFAM" id="SSF52540">
    <property type="entry name" value="P-loop containing nucleoside triphosphate hydrolases"/>
    <property type="match status" value="2"/>
</dbReference>
<dbReference type="InterPro" id="IPR041228">
    <property type="entry name" value="Dynein_C"/>
</dbReference>
<protein>
    <recommendedName>
        <fullName evidence="25">Dynein heavy chain 14, axonemal</fullName>
    </recommendedName>
</protein>
<dbReference type="InterPro" id="IPR013602">
    <property type="entry name" value="Dynein_heavy_linker"/>
</dbReference>
<keyword evidence="6" id="KW-0547">Nucleotide-binding</keyword>
<keyword evidence="5" id="KW-0677">Repeat</keyword>
<dbReference type="InterPro" id="IPR026983">
    <property type="entry name" value="DHC"/>
</dbReference>
<dbReference type="PANTHER" id="PTHR22878">
    <property type="entry name" value="DYNEIN HEAVY CHAIN 6, AXONEMAL-LIKE-RELATED"/>
    <property type="match status" value="1"/>
</dbReference>
<feature type="compositionally biased region" description="Basic and acidic residues" evidence="14">
    <location>
        <begin position="194"/>
        <end position="208"/>
    </location>
</feature>
<dbReference type="InterPro" id="IPR041466">
    <property type="entry name" value="Dynein_AAA5_ext"/>
</dbReference>
<dbReference type="Pfam" id="PF12774">
    <property type="entry name" value="AAA_6"/>
    <property type="match status" value="1"/>
</dbReference>
<dbReference type="FunFam" id="1.10.287.2620:FF:000001">
    <property type="entry name" value="Cytoplasmic dynein heavy chain 1"/>
    <property type="match status" value="1"/>
</dbReference>
<feature type="domain" description="Dynein heavy chain AAA lid" evidence="21">
    <location>
        <begin position="2684"/>
        <end position="2820"/>
    </location>
</feature>
<dbReference type="FunFam" id="3.40.50.300:FF:000049">
    <property type="entry name" value="Dynein, axonemal, heavy chain 5"/>
    <property type="match status" value="1"/>
</dbReference>
<evidence type="ECO:0000256" key="9">
    <source>
        <dbReference type="ARBA" id="ARBA00023054"/>
    </source>
</evidence>
<dbReference type="FunFam" id="3.40.50.300:FF:000320">
    <property type="entry name" value="Dynein, axonemal, heavy chain 5"/>
    <property type="match status" value="1"/>
</dbReference>
<feature type="domain" description="Dynein heavy chain region D6 P-loop" evidence="15">
    <location>
        <begin position="2530"/>
        <end position="2646"/>
    </location>
</feature>
<feature type="domain" description="Dynein heavy chain linker" evidence="16">
    <location>
        <begin position="468"/>
        <end position="666"/>
    </location>
</feature>
<evidence type="ECO:0000256" key="13">
    <source>
        <dbReference type="ARBA" id="ARBA00023273"/>
    </source>
</evidence>
<evidence type="ECO:0000256" key="10">
    <source>
        <dbReference type="ARBA" id="ARBA00023069"/>
    </source>
</evidence>
<feature type="domain" description="Dynein heavy chain ATP-binding dynein motor region" evidence="19">
    <location>
        <begin position="2055"/>
        <end position="2275"/>
    </location>
</feature>
<dbReference type="Gene3D" id="1.20.58.1120">
    <property type="match status" value="1"/>
</dbReference>
<dbReference type="FunFam" id="3.40.50.300:FF:001810">
    <property type="entry name" value="Cytoplasmic dynein 2 heavy chain 1"/>
    <property type="match status" value="1"/>
</dbReference>
<dbReference type="GO" id="GO:0007018">
    <property type="term" value="P:microtubule-based movement"/>
    <property type="evidence" value="ECO:0007669"/>
    <property type="project" value="InterPro"/>
</dbReference>
<dbReference type="PANTHER" id="PTHR22878:SF64">
    <property type="entry name" value="DYNEIN AXONEMAL HEAVY CHAIN 14"/>
    <property type="match status" value="1"/>
</dbReference>
<feature type="region of interest" description="Disordered" evidence="14">
    <location>
        <begin position="185"/>
        <end position="208"/>
    </location>
</feature>
<dbReference type="GO" id="GO:0005874">
    <property type="term" value="C:microtubule"/>
    <property type="evidence" value="ECO:0007669"/>
    <property type="project" value="UniProtKB-KW"/>
</dbReference>
<dbReference type="InterPro" id="IPR043160">
    <property type="entry name" value="Dynein_C_barrel"/>
</dbReference>
<feature type="domain" description="Dynein heavy chain AAA module D4" evidence="18">
    <location>
        <begin position="1627"/>
        <end position="1812"/>
    </location>
</feature>
<dbReference type="EMBL" id="JAEMGP010000012">
    <property type="protein sequence ID" value="KAG5202204.1"/>
    <property type="molecule type" value="Genomic_DNA"/>
</dbReference>
<keyword evidence="8" id="KW-0243">Dynein</keyword>
<dbReference type="Pfam" id="PF17852">
    <property type="entry name" value="Dynein_AAA_lid"/>
    <property type="match status" value="1"/>
</dbReference>
<organism evidence="23 24">
    <name type="scientific">Ovis aries</name>
    <name type="common">Sheep</name>
    <dbReference type="NCBI Taxonomy" id="9940"/>
    <lineage>
        <taxon>Eukaryota</taxon>
        <taxon>Metazoa</taxon>
        <taxon>Chordata</taxon>
        <taxon>Craniata</taxon>
        <taxon>Vertebrata</taxon>
        <taxon>Euteleostomi</taxon>
        <taxon>Mammalia</taxon>
        <taxon>Eutheria</taxon>
        <taxon>Laurasiatheria</taxon>
        <taxon>Artiodactyla</taxon>
        <taxon>Ruminantia</taxon>
        <taxon>Pecora</taxon>
        <taxon>Bovidae</taxon>
        <taxon>Caprinae</taxon>
        <taxon>Ovis</taxon>
    </lineage>
</organism>
<evidence type="ECO:0000259" key="22">
    <source>
        <dbReference type="Pfam" id="PF18199"/>
    </source>
</evidence>
<proteinExistence type="inferred from homology"/>
<sequence length="3180" mass="365621">MAPWGLQITFKQLEFNKIYLLQNHCPVRRKRNQRKRIKVMVVRKLGKKDLHHMIEQVTKIGGKEEIELIPTLEWLLERRCYYLLQQFKIFSNFRINKLFVSWKLTVKRIKTDKSSIHKDIFAFTGKMTSDYEEFDNSNLYAYSVLKSEVKTQDNEILNSIKVDTDLRKIHAPIFEVSLQLRTPAASDSSENSEENLHESDKCSEKSAVYEDTSENEVNVFIKQSSEELLPMKKSKRMSYSYDVLSELDFETEFEKNCMNDKLLEFPTNLFITPNRLEFSIQIQNMVAAIENCINPRLSMFTESALIMDLPNKKKNVRDYQTRWPDCQVLFEMDPAYQDKIATFLTIIGSSMGQVSIYSCQFRKYCTMVEKAKIIGTKISSMEELTSTQFKSILSKFRNYLRQIVNMTIEKRIGIFNVTSFDYQLQCLPYVENIIDMSQNLLISAIERKNANLLEVVESSLQKLEYTPTEMEEFLEYFTFLDAISSKISKLEKEYIIVAQLYSVVRKCGLYDKAADPLLLIGLPKNDMVTHLKQSVIDFKQELPIIIALGNPCLKPRHWEALQEIIGKSVSLDKNCTVENLLALKMFQYENEINEISTSATNEAALEKMLYKIIDLWNTTPLHLVLHHTEAYSILIISSIDDILVQLEESQIILASVKGSSYLGPIKDYLETKRMIFPRFYFLSNAELLDILSDSRNPECVQPHLVKCFENIRRLLIWKQEIGPPAVVMFISAEGETLVLPKFVSQGVDDWYYQQFSLWVLSHPGQVVLTVSQIIFYNDCIKSFVSSHPKKEVEKVHAGMIHQLEEIAELVLLDTHNSRAKVVLGALLTLYVHCRDTVRDLLLKSIFNADDFEWTRFILEGKEIRINMSCAVFVTLNPGYKGRVELPDNLKSLFRPVAMMAPHYQMIAEIMLLSIGFKSAKLLSGKLVNIYELASKQLSQQKLIDIATQQLGLQQWPAQKERIIQFYNQLQACVGVMLVGPTGGGKTTVRRILEKALTLLPIEEFLLIEERDSISQISGRRGKIDICILNPKCITLSELYGHLDPNTMEWADGLLSATIRNYVYLNTTKYSNKDNESKISDSANVFKLDFSDAADSDYHIFEKEMEKDIKIPESQNFDWQWIVLDGPVDSFWVENLNSMLDDTRTLCLANSERITLTSKIRVIFEVDSLAQASPAIVSRCAMVYMNPVDLGWEPYVKSWLLKNSKIMNKAEVDCLEFMIKSSVPDGLQFIKKHQKFQPFPVQDITIVTTLCRILDAFFEFMSKTGTFELREDLKDISSEEIISHSKVSVKFKDVENRDENAWYMAKNPIKLKKTIQKLFVFAFTWAFGGTLQREDEHEDDIIFYPSSEPDSPARVAYDFDNLVRELFEGNAQIGINLPNGEHSIFGYFVDIQQCEFIPWSELLPNVQTLVQRGDFGVGKTAAINQMLEKLEGSGAFDVKYGSILGEVLLYNEIKKSSFKQNISILLSETHKTATGGLDKITKKAEVKTDESSFKNSNKGIIVSAINFNINTSAARTKEMILKKLIVIFIDDLNMPESDMYGTQPPLELIRQLLDMGGIYDTEKVTWKLLLGLLQADKYVVNSKEMAALFFVHEATRVFHDRLLEQAEQVLFYQILSKELENYFQISHSLVFFKEAIEHIARATRILRQSGSHMLLIGIDGCGKETCATLACYLAEHKIYRVPLSHNYAYLEFKEDFKKVFMQAGLEGNPSALIVSNLNLDQELFMDDLNSIINLGKIPDLFENEELDAIALRLRPLAEQSGYVDNRQALLSFFQKRIHKNLHILMTMSPTRPNFHQNCRLYPSLISSCTVDWERFHMGLSKILETTALVTDMQEELLILGPQIEQKTKEKEILMEKLQKDSQVVEKVQMLVKQDEEIMEEEVRIVEEYAQGLITLLQKADNELKSVLPALDKAIVALNALDKADVSELRVYTRPPYLVLTVMNAVCILLQKKPNWTTAKLLLSETGFLKKLINIDKDSIPEKTRWQETIDQIDNKLEGILGDILISAACIVYSGVLTAEFRQLIVEKWQNLCTENNISLSSNFSLIEVMAQKHEIRQWHHQGLPLGQYSTENAILIKNGLQWPLLIDPQKQAHSWIRQMEGSRLQELSTEDSNYIQTIENAMKTGGSVLLQNLPERLPPSLKEILKKDIYQRRGQYFIKINDSEIEYNSKFRLYVSTEIDNPYFPPFIYSFVTMINFTVTFQGFQDQLLSIVLSHEVPHLENQRFQLLESISLDAKTLEELEQKTLNLLENAQGFVLDDEEIVDILRKSKMTSNEISKRIKATRKAESKIEETRKVYLPIATRGALLYFLVSNLAQIDYMYQFSLDWFRQIFVSSVVSKSKEQEEHSLKRETMFLKKGHEITNLSKEPKLGSEKRTLDRHLKNSIDTLTRNIFKVVSLALFNRHKLCFSFGLCTTIMQNNANGNLMQDDIGSLPKEEWNIFLNSSMLANIKGVMPQPKLNTQVFNENEEIYTSINFPWEKLTPFQRLILIKILRPEHLKNSVEKFITEKIGNEYIHSTGTSLKESYEESNARTPLILIHSHGIDLTNTLLKFAQELMGTTNHVTMISLGRGQAAKAEALIVKALTNTEQWVFLQNCHLAASFMPRLCTIVESFNSPDVTIEPKFRLWLSSKSDSSFPIPILQKSLKIAVENPQGLKNNLLQTFGYSGSGEVTEELFEKPDCGPWWKKILFSLCFFNALINERKIYGILGWNIAYAFSSSDLEVAIKVLENFLSGQSSIPWQTLRYLIGEVVYGGWVTDTWDRRCLNTLLYKFCNPEVLKDDFSFSTDEPLPKSGSMKDYICTIQSLPDDDPPELLELHPEATRGFREIQAQKFIDNLIGIQPRFTITNLIFSHEKSKDELVMAMLSDMITRLPLSVEKEEWAGTPSTLKYIMLSPIWESFHKDPKGYDPLIHCVLLTFLIQEIERFDQLLSIIHKSLKDLRLAIKGEIILTQELEEIYDSFLNTKVPKLWQKYAYKSSKALSSWVNDLIQRLNFFNTWAKMAYTAMHHRYMRLVTAWKHSSTSPSQDPKYPTEENSEFFEGFPARYWLPAFFFPQAFLITVLQDYGRSQGISTDALTFTHHVISDTTDVKDKEFSIIIQKKLNIVRRAFKISTESSTASKQTEPELYTFECPVYQTPERSSILTAAGLSSNFLTSVYLSTKKPPSHWITMQVALLCEENEK</sequence>